<dbReference type="SUPFAM" id="SSF48019">
    <property type="entry name" value="post-AAA+ oligomerization domain-like"/>
    <property type="match status" value="1"/>
</dbReference>
<dbReference type="GO" id="GO:0009360">
    <property type="term" value="C:DNA polymerase III complex"/>
    <property type="evidence" value="ECO:0007669"/>
    <property type="project" value="InterPro"/>
</dbReference>
<dbReference type="Pfam" id="PF20964">
    <property type="entry name" value="DnaX_C"/>
    <property type="match status" value="1"/>
</dbReference>
<keyword evidence="9 11" id="KW-0239">DNA-directed DNA polymerase</keyword>
<dbReference type="SMART" id="SM00382">
    <property type="entry name" value="AAA"/>
    <property type="match status" value="1"/>
</dbReference>
<keyword evidence="6 11" id="KW-0547">Nucleotide-binding</keyword>
<dbReference type="Pfam" id="PF13177">
    <property type="entry name" value="DNA_pol3_delta2"/>
    <property type="match status" value="1"/>
</dbReference>
<evidence type="ECO:0000256" key="8">
    <source>
        <dbReference type="ARBA" id="ARBA00022840"/>
    </source>
</evidence>
<name>A0A1F6B2X2_9BACT</name>
<dbReference type="PRINTS" id="PR00300">
    <property type="entry name" value="CLPPROTEASEA"/>
</dbReference>
<dbReference type="Pfam" id="PF12169">
    <property type="entry name" value="DNA_pol3_gamma3"/>
    <property type="match status" value="1"/>
</dbReference>
<evidence type="ECO:0000256" key="9">
    <source>
        <dbReference type="ARBA" id="ARBA00022932"/>
    </source>
</evidence>
<comment type="similarity">
    <text evidence="1 11">Belongs to the DnaX/STICHEL family.</text>
</comment>
<dbReference type="Pfam" id="PF22608">
    <property type="entry name" value="DNAX_ATPase_lid"/>
    <property type="match status" value="1"/>
</dbReference>
<dbReference type="GO" id="GO:0005524">
    <property type="term" value="F:ATP binding"/>
    <property type="evidence" value="ECO:0007669"/>
    <property type="project" value="UniProtKB-KW"/>
</dbReference>
<evidence type="ECO:0000256" key="2">
    <source>
        <dbReference type="ARBA" id="ARBA00022679"/>
    </source>
</evidence>
<dbReference type="GO" id="GO:0003677">
    <property type="term" value="F:DNA binding"/>
    <property type="evidence" value="ECO:0007669"/>
    <property type="project" value="InterPro"/>
</dbReference>
<evidence type="ECO:0000256" key="10">
    <source>
        <dbReference type="ARBA" id="ARBA00049244"/>
    </source>
</evidence>
<evidence type="ECO:0000256" key="12">
    <source>
        <dbReference type="SAM" id="MobiDB-lite"/>
    </source>
</evidence>
<reference evidence="14 15" key="1">
    <citation type="journal article" date="2016" name="Nat. Commun.">
        <title>Thousands of microbial genomes shed light on interconnected biogeochemical processes in an aquifer system.</title>
        <authorList>
            <person name="Anantharaman K."/>
            <person name="Brown C.T."/>
            <person name="Hug L.A."/>
            <person name="Sharon I."/>
            <person name="Castelle C.J."/>
            <person name="Probst A.J."/>
            <person name="Thomas B.C."/>
            <person name="Singh A."/>
            <person name="Wilkins M.J."/>
            <person name="Karaoz U."/>
            <person name="Brodie E.L."/>
            <person name="Williams K.H."/>
            <person name="Hubbard S.S."/>
            <person name="Banfield J.F."/>
        </authorList>
    </citation>
    <scope>NUCLEOTIDE SEQUENCE [LARGE SCALE GENOMIC DNA]</scope>
</reference>
<comment type="caution">
    <text evidence="14">The sequence shown here is derived from an EMBL/GenBank/DDBJ whole genome shotgun (WGS) entry which is preliminary data.</text>
</comment>
<dbReference type="Gene3D" id="3.40.50.300">
    <property type="entry name" value="P-loop containing nucleotide triphosphate hydrolases"/>
    <property type="match status" value="1"/>
</dbReference>
<dbReference type="Proteomes" id="UP000176450">
    <property type="component" value="Unassembled WGS sequence"/>
</dbReference>
<accession>A0A1F6B2X2</accession>
<dbReference type="SUPFAM" id="SSF52540">
    <property type="entry name" value="P-loop containing nucleoside triphosphate hydrolases"/>
    <property type="match status" value="1"/>
</dbReference>
<comment type="catalytic activity">
    <reaction evidence="10 11">
        <text>DNA(n) + a 2'-deoxyribonucleoside 5'-triphosphate = DNA(n+1) + diphosphate</text>
        <dbReference type="Rhea" id="RHEA:22508"/>
        <dbReference type="Rhea" id="RHEA-COMP:17339"/>
        <dbReference type="Rhea" id="RHEA-COMP:17340"/>
        <dbReference type="ChEBI" id="CHEBI:33019"/>
        <dbReference type="ChEBI" id="CHEBI:61560"/>
        <dbReference type="ChEBI" id="CHEBI:173112"/>
        <dbReference type="EC" id="2.7.7.7"/>
    </reaction>
</comment>
<dbReference type="InterPro" id="IPR050238">
    <property type="entry name" value="DNA_Rep/Repair_Clamp_Loader"/>
</dbReference>
<dbReference type="GO" id="GO:0006261">
    <property type="term" value="P:DNA-templated DNA replication"/>
    <property type="evidence" value="ECO:0007669"/>
    <property type="project" value="TreeGrafter"/>
</dbReference>
<dbReference type="GO" id="GO:0046872">
    <property type="term" value="F:metal ion binding"/>
    <property type="evidence" value="ECO:0007669"/>
    <property type="project" value="UniProtKB-KW"/>
</dbReference>
<dbReference type="InterPro" id="IPR008921">
    <property type="entry name" value="DNA_pol3_clamp-load_cplx_C"/>
</dbReference>
<dbReference type="GO" id="GO:0003887">
    <property type="term" value="F:DNA-directed DNA polymerase activity"/>
    <property type="evidence" value="ECO:0007669"/>
    <property type="project" value="UniProtKB-KW"/>
</dbReference>
<evidence type="ECO:0000256" key="7">
    <source>
        <dbReference type="ARBA" id="ARBA00022833"/>
    </source>
</evidence>
<dbReference type="NCBIfam" id="TIGR02397">
    <property type="entry name" value="dnaX_nterm"/>
    <property type="match status" value="1"/>
</dbReference>
<gene>
    <name evidence="11" type="primary">dnaX</name>
    <name evidence="14" type="ORF">A3A63_01235</name>
</gene>
<evidence type="ECO:0000256" key="3">
    <source>
        <dbReference type="ARBA" id="ARBA00022695"/>
    </source>
</evidence>
<dbReference type="InterPro" id="IPR027417">
    <property type="entry name" value="P-loop_NTPase"/>
</dbReference>
<dbReference type="EMBL" id="MFJX01000017">
    <property type="protein sequence ID" value="OGG31294.1"/>
    <property type="molecule type" value="Genomic_DNA"/>
</dbReference>
<dbReference type="EC" id="2.7.7.7" evidence="11"/>
<dbReference type="CDD" id="cd00009">
    <property type="entry name" value="AAA"/>
    <property type="match status" value="1"/>
</dbReference>
<feature type="compositionally biased region" description="Basic and acidic residues" evidence="12">
    <location>
        <begin position="346"/>
        <end position="390"/>
    </location>
</feature>
<dbReference type="PANTHER" id="PTHR11669">
    <property type="entry name" value="REPLICATION FACTOR C / DNA POLYMERASE III GAMMA-TAU SUBUNIT"/>
    <property type="match status" value="1"/>
</dbReference>
<keyword evidence="2 11" id="KW-0808">Transferase</keyword>
<dbReference type="InterPro" id="IPR045085">
    <property type="entry name" value="HLD_clamp_pol_III_gamma_tau"/>
</dbReference>
<keyword evidence="8 11" id="KW-0067">ATP-binding</keyword>
<dbReference type="InterPro" id="IPR022754">
    <property type="entry name" value="DNA_pol_III_gamma-3"/>
</dbReference>
<protein>
    <recommendedName>
        <fullName evidence="11">DNA polymerase III subunit gamma/tau</fullName>
        <ecNumber evidence="11">2.7.7.7</ecNumber>
    </recommendedName>
</protein>
<dbReference type="PANTHER" id="PTHR11669:SF0">
    <property type="entry name" value="PROTEIN STICHEL-LIKE 2"/>
    <property type="match status" value="1"/>
</dbReference>
<comment type="subunit">
    <text evidence="11">DNA polymerase III contains a core (composed of alpha, epsilon and theta chains) that associates with a tau subunit. This core dimerizes to form the POLIII' complex. PolIII' associates with the gamma complex (composed of gamma, delta, delta', psi and chi chains) and with the beta chain to form the complete DNA polymerase III complex.</text>
</comment>
<dbReference type="Gene3D" id="1.10.8.60">
    <property type="match status" value="1"/>
</dbReference>
<evidence type="ECO:0000259" key="13">
    <source>
        <dbReference type="SMART" id="SM00382"/>
    </source>
</evidence>
<feature type="domain" description="AAA+ ATPase" evidence="13">
    <location>
        <begin position="35"/>
        <end position="177"/>
    </location>
</feature>
<feature type="region of interest" description="Disordered" evidence="12">
    <location>
        <begin position="346"/>
        <end position="396"/>
    </location>
</feature>
<evidence type="ECO:0000256" key="11">
    <source>
        <dbReference type="RuleBase" id="RU364063"/>
    </source>
</evidence>
<keyword evidence="4 11" id="KW-0235">DNA replication</keyword>
<proteinExistence type="inferred from homology"/>
<evidence type="ECO:0000313" key="15">
    <source>
        <dbReference type="Proteomes" id="UP000176450"/>
    </source>
</evidence>
<organism evidence="14 15">
    <name type="scientific">Candidatus Gottesmanbacteria bacterium RIFCSPLOWO2_01_FULL_46_9</name>
    <dbReference type="NCBI Taxonomy" id="1798394"/>
    <lineage>
        <taxon>Bacteria</taxon>
        <taxon>Candidatus Gottesmaniibacteriota</taxon>
    </lineage>
</organism>
<evidence type="ECO:0000256" key="5">
    <source>
        <dbReference type="ARBA" id="ARBA00022723"/>
    </source>
</evidence>
<evidence type="ECO:0000256" key="1">
    <source>
        <dbReference type="ARBA" id="ARBA00006360"/>
    </source>
</evidence>
<dbReference type="AlphaFoldDB" id="A0A1F6B2X2"/>
<dbReference type="InterPro" id="IPR048448">
    <property type="entry name" value="DnaX-like_C"/>
</dbReference>
<dbReference type="InterPro" id="IPR012763">
    <property type="entry name" value="DNA_pol_III_sug/sutau_N"/>
</dbReference>
<evidence type="ECO:0000313" key="14">
    <source>
        <dbReference type="EMBL" id="OGG31294.1"/>
    </source>
</evidence>
<evidence type="ECO:0000256" key="6">
    <source>
        <dbReference type="ARBA" id="ARBA00022741"/>
    </source>
</evidence>
<sequence length="484" mass="53384">MSFYRIYRPQVIDEIDNLAVRATLLGLLGKPKKDLPHAYLFSGPRGAGKTTAARLIAKLFNCEKPSKSSGPCGACEQCKAIESGRSLDVLEIDAASNRGIDEIRQLRDAIGLSPASAQFRIYIIDEVHMLTTEAFNALLKTLEEPPAHAVFILATTDPQKVPVTIKSRCVSLVFAKASVAELEAALMRIVKKENIDIEKAGVRRIAESVDGSFRDAVKFLEQASFHKGAITAAVIEAMFSLATSESVAEFVGNLARHDAKKSLELIEKIASSGADMKTFISQCLQHLEKLLVMRVKGESMEDALSTQEQNVLIRKLSSAFVEMRGAPIAQLPLELAVVEFCEEKNETRVTSNEKRDSGNEQRETRIEQRVSGNEKTEKKEEVAPDRDPKLETQPNSSVGSLTLEKLAEHWIDVISELKPYNHSVAGVMRSTRPKTVAGGIVTIEAFYTFHKDKLSESKTKDMVSEVLKKLFGEKVKVEVVLGKK</sequence>
<keyword evidence="5" id="KW-0479">Metal-binding</keyword>
<comment type="function">
    <text evidence="11">DNA polymerase III is a complex, multichain enzyme responsible for most of the replicative synthesis in bacteria. This DNA polymerase also exhibits 3' to 5' exonuclease activity.</text>
</comment>
<keyword evidence="7" id="KW-0862">Zinc</keyword>
<evidence type="ECO:0000256" key="4">
    <source>
        <dbReference type="ARBA" id="ARBA00022705"/>
    </source>
</evidence>
<dbReference type="InterPro" id="IPR001270">
    <property type="entry name" value="ClpA/B"/>
</dbReference>
<keyword evidence="3 11" id="KW-0548">Nucleotidyltransferase</keyword>
<dbReference type="InterPro" id="IPR003593">
    <property type="entry name" value="AAA+_ATPase"/>
</dbReference>
<dbReference type="Gene3D" id="1.20.272.10">
    <property type="match status" value="1"/>
</dbReference>